<dbReference type="GeneID" id="106669668"/>
<dbReference type="Proteomes" id="UP000494040">
    <property type="component" value="Unassembled WGS sequence"/>
</dbReference>
<organism evidence="2 3">
    <name type="scientific">Cimex lectularius</name>
    <name type="common">Bed bug</name>
    <name type="synonym">Acanthia lectularia</name>
    <dbReference type="NCBI Taxonomy" id="79782"/>
    <lineage>
        <taxon>Eukaryota</taxon>
        <taxon>Metazoa</taxon>
        <taxon>Ecdysozoa</taxon>
        <taxon>Arthropoda</taxon>
        <taxon>Hexapoda</taxon>
        <taxon>Insecta</taxon>
        <taxon>Pterygota</taxon>
        <taxon>Neoptera</taxon>
        <taxon>Paraneoptera</taxon>
        <taxon>Hemiptera</taxon>
        <taxon>Heteroptera</taxon>
        <taxon>Panheteroptera</taxon>
        <taxon>Cimicomorpha</taxon>
        <taxon>Cimicidae</taxon>
        <taxon>Cimex</taxon>
    </lineage>
</organism>
<evidence type="ECO:0000313" key="3">
    <source>
        <dbReference type="Proteomes" id="UP000494040"/>
    </source>
</evidence>
<dbReference type="RefSeq" id="XP_014254789.1">
    <property type="nucleotide sequence ID" value="XM_014399303.1"/>
</dbReference>
<evidence type="ECO:0000256" key="1">
    <source>
        <dbReference type="SAM" id="SignalP"/>
    </source>
</evidence>
<dbReference type="KEGG" id="clec:106669668"/>
<dbReference type="AlphaFoldDB" id="A0A8I6S2Y0"/>
<feature type="chain" id="PRO_5035227360" evidence="1">
    <location>
        <begin position="22"/>
        <end position="160"/>
    </location>
</feature>
<proteinExistence type="predicted"/>
<protein>
    <submittedName>
        <fullName evidence="2">Uncharacterized protein</fullName>
    </submittedName>
</protein>
<dbReference type="EnsemblMetazoa" id="XM_014399303.1">
    <property type="protein sequence ID" value="XP_014254789.1"/>
    <property type="gene ID" value="LOC106669668"/>
</dbReference>
<feature type="signal peptide" evidence="1">
    <location>
        <begin position="1"/>
        <end position="21"/>
    </location>
</feature>
<accession>A0A8I6S2Y0</accession>
<keyword evidence="1" id="KW-0732">Signal</keyword>
<keyword evidence="3" id="KW-1185">Reference proteome</keyword>
<evidence type="ECO:0000313" key="2">
    <source>
        <dbReference type="EnsemblMetazoa" id="XP_014254789.1"/>
    </source>
</evidence>
<name>A0A8I6S2Y0_CIMLE</name>
<sequence>MAHVSVLPFILFVLAFSPSLGLPQGMTLEELCARCNGTLEIRDGDVAHCIVSTDTDMEAAQRASAEAFEEGLTMVPELKVESGVLDRDEETEGEQEEQEIVVPLNERTFIDGKELEMEPVRDHLNEVDSVDLISAGDLDSAIFYDVSTPKNMLTQEENTL</sequence>
<reference evidence="2" key="1">
    <citation type="submission" date="2022-01" db="UniProtKB">
        <authorList>
            <consortium name="EnsemblMetazoa"/>
        </authorList>
    </citation>
    <scope>IDENTIFICATION</scope>
</reference>